<dbReference type="PROSITE" id="PS51186">
    <property type="entry name" value="GNAT"/>
    <property type="match status" value="1"/>
</dbReference>
<comment type="caution">
    <text evidence="2">The sequence shown here is derived from an EMBL/GenBank/DDBJ whole genome shotgun (WGS) entry which is preliminary data.</text>
</comment>
<dbReference type="SUPFAM" id="SSF55729">
    <property type="entry name" value="Acyl-CoA N-acyltransferases (Nat)"/>
    <property type="match status" value="1"/>
</dbReference>
<dbReference type="Proteomes" id="UP001180536">
    <property type="component" value="Unassembled WGS sequence"/>
</dbReference>
<reference evidence="2 3" key="1">
    <citation type="submission" date="2023-07" db="EMBL/GenBank/DDBJ databases">
        <title>Sorghum-associated microbial communities from plants grown in Nebraska, USA.</title>
        <authorList>
            <person name="Schachtman D."/>
        </authorList>
    </citation>
    <scope>NUCLEOTIDE SEQUENCE [LARGE SCALE GENOMIC DNA]</scope>
    <source>
        <strain evidence="2 3">BE310</strain>
    </source>
</reference>
<keyword evidence="3" id="KW-1185">Reference proteome</keyword>
<evidence type="ECO:0000313" key="2">
    <source>
        <dbReference type="EMBL" id="MDR7297286.1"/>
    </source>
</evidence>
<dbReference type="InterPro" id="IPR016181">
    <property type="entry name" value="Acyl_CoA_acyltransferase"/>
</dbReference>
<name>A0ABU1ZB78_9BURK</name>
<accession>A0ABU1ZB78</accession>
<protein>
    <submittedName>
        <fullName evidence="2">RimJ/RimL family protein N-acetyltransferase</fullName>
    </submittedName>
</protein>
<dbReference type="PANTHER" id="PTHR43792:SF1">
    <property type="entry name" value="N-ACETYLTRANSFERASE DOMAIN-CONTAINING PROTEIN"/>
    <property type="match status" value="1"/>
</dbReference>
<feature type="domain" description="N-acetyltransferase" evidence="1">
    <location>
        <begin position="17"/>
        <end position="177"/>
    </location>
</feature>
<dbReference type="Pfam" id="PF13302">
    <property type="entry name" value="Acetyltransf_3"/>
    <property type="match status" value="1"/>
</dbReference>
<organism evidence="2 3">
    <name type="scientific">Pelomonas aquatica</name>
    <dbReference type="NCBI Taxonomy" id="431058"/>
    <lineage>
        <taxon>Bacteria</taxon>
        <taxon>Pseudomonadati</taxon>
        <taxon>Pseudomonadota</taxon>
        <taxon>Betaproteobacteria</taxon>
        <taxon>Burkholderiales</taxon>
        <taxon>Sphaerotilaceae</taxon>
        <taxon>Roseateles</taxon>
    </lineage>
</organism>
<dbReference type="EMBL" id="JAVDXQ010000003">
    <property type="protein sequence ID" value="MDR7297286.1"/>
    <property type="molecule type" value="Genomic_DNA"/>
</dbReference>
<gene>
    <name evidence="2" type="ORF">J2X16_002633</name>
</gene>
<dbReference type="InterPro" id="IPR000182">
    <property type="entry name" value="GNAT_dom"/>
</dbReference>
<dbReference type="PANTHER" id="PTHR43792">
    <property type="entry name" value="GNAT FAMILY, PUTATIVE (AFU_ORTHOLOGUE AFUA_3G00765)-RELATED-RELATED"/>
    <property type="match status" value="1"/>
</dbReference>
<dbReference type="RefSeq" id="WP_310345249.1">
    <property type="nucleotide sequence ID" value="NZ_JAVDXQ010000003.1"/>
</dbReference>
<proteinExistence type="predicted"/>
<dbReference type="Gene3D" id="3.40.630.30">
    <property type="match status" value="1"/>
</dbReference>
<evidence type="ECO:0000313" key="3">
    <source>
        <dbReference type="Proteomes" id="UP001180536"/>
    </source>
</evidence>
<sequence length="177" mass="19839">MNRLLSGFMHILDTERLALREFTPQDAPFLLRLVNEPGWLRNINDPGVRSVDDALAWAQGRLFKAYRELGHGFWALQRREDGVLVGMCGLFKRPALPEPDLGYALLAEHEGRGYALEAAHACVAHARSALGWRTLMAITAIDNPRSTGLLAKLGFIEQGQEMLEGYNEPSRVFRLVL</sequence>
<dbReference type="InterPro" id="IPR051531">
    <property type="entry name" value="N-acetyltransferase"/>
</dbReference>
<evidence type="ECO:0000259" key="1">
    <source>
        <dbReference type="PROSITE" id="PS51186"/>
    </source>
</evidence>